<keyword evidence="5 6" id="KW-0472">Membrane</keyword>
<accession>A0A087D918</accession>
<evidence type="ECO:0000313" key="8">
    <source>
        <dbReference type="Proteomes" id="UP000029066"/>
    </source>
</evidence>
<dbReference type="EMBL" id="JGZN01000010">
    <property type="protein sequence ID" value="KFI92018.1"/>
    <property type="molecule type" value="Genomic_DNA"/>
</dbReference>
<sequence>MNKYLNLLTNIGVFALNAFATRLITFLLVPLYTYYLTTAEYGITDLSIVVLSAFFPIATLCSADAVLRFVVDKTDSTEKTISFGLFMIVLSTLVVACCLPLLDLSFFGGLGNYKLYFLLYYFFNSLQWLGGSVARGLNQIKLTTVSAVVSSLTTAIGVVILIMFQGLGVDGYFISVILANLFGSLIFIIGGRHYQYYAPIHWSKDRALIKRMLAYSIPLVPNSLFWWANTSLNRFFITGMIGIGASGLFAAASKIPNFLNLFSNIFQQAWQLSAFQEFKKQGVERFYSLILRVFHSGMSIIAAILILLAQPLALILLQKDFYSAWVYVPFLLVSFFFSALNSFMSAFYSASMKTKSLFVDTVIGLVICVVLTWLLIPPLGLYGASIAMIASNLFVYCARVFGVRKFIDIKVNWLLIFAIDCLLLTQSIVATFNFSNYLIIEIIIFVLLGVCVLLDLAPVASRVFLKSSGKYSSSK</sequence>
<feature type="transmembrane region" description="Helical" evidence="6">
    <location>
        <begin position="382"/>
        <end position="401"/>
    </location>
</feature>
<feature type="transmembrane region" description="Helical" evidence="6">
    <location>
        <begin position="289"/>
        <end position="312"/>
    </location>
</feature>
<dbReference type="GO" id="GO:0005886">
    <property type="term" value="C:plasma membrane"/>
    <property type="evidence" value="ECO:0007669"/>
    <property type="project" value="UniProtKB-SubCell"/>
</dbReference>
<organism evidence="7 8">
    <name type="scientific">Bifidobacterium saguini DSM 23967</name>
    <dbReference type="NCBI Taxonomy" id="1437607"/>
    <lineage>
        <taxon>Bacteria</taxon>
        <taxon>Bacillati</taxon>
        <taxon>Actinomycetota</taxon>
        <taxon>Actinomycetes</taxon>
        <taxon>Bifidobacteriales</taxon>
        <taxon>Bifidobacteriaceae</taxon>
        <taxon>Bifidobacterium</taxon>
    </lineage>
</organism>
<keyword evidence="2" id="KW-1003">Cell membrane</keyword>
<name>A0A087D918_9BIFI</name>
<gene>
    <name evidence="7" type="ORF">BISA_2132</name>
</gene>
<dbReference type="Pfam" id="PF01943">
    <property type="entry name" value="Polysacc_synt"/>
    <property type="match status" value="1"/>
</dbReference>
<comment type="caution">
    <text evidence="7">The sequence shown here is derived from an EMBL/GenBank/DDBJ whole genome shotgun (WGS) entry which is preliminary data.</text>
</comment>
<dbReference type="RefSeq" id="WP_033891283.1">
    <property type="nucleotide sequence ID" value="NZ_JDUT01000015.1"/>
</dbReference>
<dbReference type="AlphaFoldDB" id="A0A087D918"/>
<feature type="transmembrane region" description="Helical" evidence="6">
    <location>
        <begin position="438"/>
        <end position="465"/>
    </location>
</feature>
<reference evidence="7 8" key="1">
    <citation type="submission" date="2014-03" db="EMBL/GenBank/DDBJ databases">
        <title>Genomics of Bifidobacteria.</title>
        <authorList>
            <person name="Ventura M."/>
            <person name="Milani C."/>
            <person name="Lugli G.A."/>
        </authorList>
    </citation>
    <scope>NUCLEOTIDE SEQUENCE [LARGE SCALE GENOMIC DNA]</scope>
    <source>
        <strain evidence="7 8">DSM 23967</strain>
    </source>
</reference>
<feature type="transmembrane region" description="Helical" evidence="6">
    <location>
        <begin position="235"/>
        <end position="252"/>
    </location>
</feature>
<feature type="transmembrane region" description="Helical" evidence="6">
    <location>
        <begin position="46"/>
        <end position="71"/>
    </location>
</feature>
<proteinExistence type="predicted"/>
<evidence type="ECO:0000256" key="2">
    <source>
        <dbReference type="ARBA" id="ARBA00022475"/>
    </source>
</evidence>
<evidence type="ECO:0000313" key="7">
    <source>
        <dbReference type="EMBL" id="KFI92018.1"/>
    </source>
</evidence>
<keyword evidence="4 6" id="KW-1133">Transmembrane helix</keyword>
<comment type="subcellular location">
    <subcellularLocation>
        <location evidence="1">Cell membrane</location>
        <topology evidence="1">Multi-pass membrane protein</topology>
    </subcellularLocation>
</comment>
<evidence type="ECO:0000256" key="6">
    <source>
        <dbReference type="SAM" id="Phobius"/>
    </source>
</evidence>
<feature type="transmembrane region" description="Helical" evidence="6">
    <location>
        <begin position="212"/>
        <end position="229"/>
    </location>
</feature>
<evidence type="ECO:0000256" key="5">
    <source>
        <dbReference type="ARBA" id="ARBA00023136"/>
    </source>
</evidence>
<evidence type="ECO:0000256" key="1">
    <source>
        <dbReference type="ARBA" id="ARBA00004651"/>
    </source>
</evidence>
<feature type="transmembrane region" description="Helical" evidence="6">
    <location>
        <begin position="7"/>
        <end position="34"/>
    </location>
</feature>
<feature type="transmembrane region" description="Helical" evidence="6">
    <location>
        <begin position="113"/>
        <end position="130"/>
    </location>
</feature>
<protein>
    <submittedName>
        <fullName evidence="7">Polysaccharide biosynthesis protein</fullName>
    </submittedName>
</protein>
<dbReference type="PANTHER" id="PTHR30250:SF11">
    <property type="entry name" value="O-ANTIGEN TRANSPORTER-RELATED"/>
    <property type="match status" value="1"/>
</dbReference>
<dbReference type="STRING" id="1437607.BISA_2132"/>
<feature type="transmembrane region" description="Helical" evidence="6">
    <location>
        <begin position="357"/>
        <end position="376"/>
    </location>
</feature>
<dbReference type="Proteomes" id="UP000029066">
    <property type="component" value="Unassembled WGS sequence"/>
</dbReference>
<dbReference type="InterPro" id="IPR050833">
    <property type="entry name" value="Poly_Biosynth_Transport"/>
</dbReference>
<feature type="transmembrane region" description="Helical" evidence="6">
    <location>
        <begin position="324"/>
        <end position="350"/>
    </location>
</feature>
<feature type="transmembrane region" description="Helical" evidence="6">
    <location>
        <begin position="83"/>
        <end position="107"/>
    </location>
</feature>
<feature type="transmembrane region" description="Helical" evidence="6">
    <location>
        <begin position="413"/>
        <end position="432"/>
    </location>
</feature>
<dbReference type="InterPro" id="IPR002797">
    <property type="entry name" value="Polysacc_synth"/>
</dbReference>
<dbReference type="PANTHER" id="PTHR30250">
    <property type="entry name" value="PST FAMILY PREDICTED COLANIC ACID TRANSPORTER"/>
    <property type="match status" value="1"/>
</dbReference>
<feature type="transmembrane region" description="Helical" evidence="6">
    <location>
        <begin position="171"/>
        <end position="191"/>
    </location>
</feature>
<evidence type="ECO:0000256" key="3">
    <source>
        <dbReference type="ARBA" id="ARBA00022692"/>
    </source>
</evidence>
<feature type="transmembrane region" description="Helical" evidence="6">
    <location>
        <begin position="142"/>
        <end position="165"/>
    </location>
</feature>
<dbReference type="OrthoDB" id="3249502at2"/>
<evidence type="ECO:0000256" key="4">
    <source>
        <dbReference type="ARBA" id="ARBA00022989"/>
    </source>
</evidence>
<keyword evidence="3 6" id="KW-0812">Transmembrane</keyword>